<feature type="transmembrane region" description="Helical" evidence="8">
    <location>
        <begin position="219"/>
        <end position="237"/>
    </location>
</feature>
<feature type="region of interest" description="Disordered" evidence="7">
    <location>
        <begin position="1"/>
        <end position="23"/>
    </location>
</feature>
<dbReference type="PANTHER" id="PTHR24269:SF16">
    <property type="entry name" value="PROTEIN SLG1"/>
    <property type="match status" value="1"/>
</dbReference>
<evidence type="ECO:0000256" key="5">
    <source>
        <dbReference type="ARBA" id="ARBA00023136"/>
    </source>
</evidence>
<accession>A0ABP0CUE8</accession>
<evidence type="ECO:0000256" key="2">
    <source>
        <dbReference type="ARBA" id="ARBA00022692"/>
    </source>
</evidence>
<dbReference type="PANTHER" id="PTHR24269">
    <property type="entry name" value="KREMEN PROTEIN"/>
    <property type="match status" value="1"/>
</dbReference>
<name>A0ABP0CUE8_9PEZI</name>
<evidence type="ECO:0000256" key="7">
    <source>
        <dbReference type="SAM" id="MobiDB-lite"/>
    </source>
</evidence>
<dbReference type="Pfam" id="PF01822">
    <property type="entry name" value="WSC"/>
    <property type="match status" value="1"/>
</dbReference>
<evidence type="ECO:0000256" key="4">
    <source>
        <dbReference type="ARBA" id="ARBA00022989"/>
    </source>
</evidence>
<protein>
    <submittedName>
        <fullName evidence="10">Mitochondrial intermediate peptidase</fullName>
        <ecNumber evidence="10">3.4.24.59</ecNumber>
    </submittedName>
</protein>
<dbReference type="EC" id="3.4.24.59" evidence="10"/>
<comment type="caution">
    <text evidence="10">The sequence shown here is derived from an EMBL/GenBank/DDBJ whole genome shotgun (WGS) entry which is preliminary data.</text>
</comment>
<dbReference type="PROSITE" id="PS51212">
    <property type="entry name" value="WSC"/>
    <property type="match status" value="1"/>
</dbReference>
<feature type="compositionally biased region" description="Basic and acidic residues" evidence="7">
    <location>
        <begin position="1"/>
        <end position="12"/>
    </location>
</feature>
<keyword evidence="5 8" id="KW-0472">Membrane</keyword>
<proteinExistence type="predicted"/>
<evidence type="ECO:0000256" key="6">
    <source>
        <dbReference type="ARBA" id="ARBA00023180"/>
    </source>
</evidence>
<dbReference type="InterPro" id="IPR051836">
    <property type="entry name" value="Kremen_rcpt"/>
</dbReference>
<keyword evidence="11" id="KW-1185">Reference proteome</keyword>
<keyword evidence="2 8" id="KW-0812">Transmembrane</keyword>
<evidence type="ECO:0000313" key="11">
    <source>
        <dbReference type="Proteomes" id="UP001642406"/>
    </source>
</evidence>
<organism evidence="10 11">
    <name type="scientific">Sporothrix bragantina</name>
    <dbReference type="NCBI Taxonomy" id="671064"/>
    <lineage>
        <taxon>Eukaryota</taxon>
        <taxon>Fungi</taxon>
        <taxon>Dikarya</taxon>
        <taxon>Ascomycota</taxon>
        <taxon>Pezizomycotina</taxon>
        <taxon>Sordariomycetes</taxon>
        <taxon>Sordariomycetidae</taxon>
        <taxon>Ophiostomatales</taxon>
        <taxon>Ophiostomataceae</taxon>
        <taxon>Sporothrix</taxon>
    </lineage>
</organism>
<evidence type="ECO:0000259" key="9">
    <source>
        <dbReference type="PROSITE" id="PS51212"/>
    </source>
</evidence>
<evidence type="ECO:0000256" key="1">
    <source>
        <dbReference type="ARBA" id="ARBA00004167"/>
    </source>
</evidence>
<evidence type="ECO:0000256" key="8">
    <source>
        <dbReference type="SAM" id="Phobius"/>
    </source>
</evidence>
<dbReference type="SMART" id="SM00321">
    <property type="entry name" value="WSC"/>
    <property type="match status" value="1"/>
</dbReference>
<keyword evidence="6" id="KW-0325">Glycoprotein</keyword>
<sequence>MARLRRHDDGRRSAQRSSTSTLTKKARQAMLAALLLYSAGVSASSTTSTSLASPTSPTSTTATSISTTATSTNATAAATTASPTVYIPSNEPTTGAAAATGIVRNYGYRGCFLEINGLNGTASGARSLQGDTTDEVLPGDMTVAKCLAFCGGGGSGTAYTYAGLEYARECWCGQDLSALAAQEPEAQCNLPCDGDTGTLCGGDLRLTLYMLKSRAERPVAAIGAVLAVAGFAAVAQLL</sequence>
<keyword evidence="3" id="KW-0732">Signal</keyword>
<reference evidence="10 11" key="1">
    <citation type="submission" date="2024-01" db="EMBL/GenBank/DDBJ databases">
        <authorList>
            <person name="Allen C."/>
            <person name="Tagirdzhanova G."/>
        </authorList>
    </citation>
    <scope>NUCLEOTIDE SEQUENCE [LARGE SCALE GENOMIC DNA]</scope>
</reference>
<dbReference type="GO" id="GO:0004222">
    <property type="term" value="F:metalloendopeptidase activity"/>
    <property type="evidence" value="ECO:0007669"/>
    <property type="project" value="UniProtKB-EC"/>
</dbReference>
<dbReference type="InterPro" id="IPR002889">
    <property type="entry name" value="WSC_carb-bd"/>
</dbReference>
<feature type="region of interest" description="Disordered" evidence="7">
    <location>
        <begin position="46"/>
        <end position="66"/>
    </location>
</feature>
<keyword evidence="4 8" id="KW-1133">Transmembrane helix</keyword>
<dbReference type="Proteomes" id="UP001642406">
    <property type="component" value="Unassembled WGS sequence"/>
</dbReference>
<feature type="domain" description="WSC" evidence="9">
    <location>
        <begin position="105"/>
        <end position="212"/>
    </location>
</feature>
<evidence type="ECO:0000256" key="3">
    <source>
        <dbReference type="ARBA" id="ARBA00022729"/>
    </source>
</evidence>
<evidence type="ECO:0000313" key="10">
    <source>
        <dbReference type="EMBL" id="CAK7235232.1"/>
    </source>
</evidence>
<keyword evidence="10" id="KW-0378">Hydrolase</keyword>
<dbReference type="EMBL" id="CAWUHC010000138">
    <property type="protein sequence ID" value="CAK7235232.1"/>
    <property type="molecule type" value="Genomic_DNA"/>
</dbReference>
<comment type="subcellular location">
    <subcellularLocation>
        <location evidence="1">Membrane</location>
        <topology evidence="1">Single-pass membrane protein</topology>
    </subcellularLocation>
</comment>
<gene>
    <name evidence="10" type="primary">OCT1_1</name>
    <name evidence="10" type="ORF">SBRCBS47491_009223</name>
</gene>